<dbReference type="GO" id="GO:0004531">
    <property type="term" value="F:deoxyribonuclease II activity"/>
    <property type="evidence" value="ECO:0007669"/>
    <property type="project" value="InterPro"/>
</dbReference>
<dbReference type="CDD" id="cd09121">
    <property type="entry name" value="PLDc_DNaseII_2"/>
    <property type="match status" value="1"/>
</dbReference>
<keyword evidence="2" id="KW-0378">Hydrolase</keyword>
<comment type="caution">
    <text evidence="4">The sequence shown here is derived from an EMBL/GenBank/DDBJ whole genome shotgun (WGS) entry which is preliminary data.</text>
</comment>
<dbReference type="InterPro" id="IPR004947">
    <property type="entry name" value="DNase_II"/>
</dbReference>
<dbReference type="Proteomes" id="UP000288716">
    <property type="component" value="Unassembled WGS sequence"/>
</dbReference>
<proteinExistence type="inferred from homology"/>
<evidence type="ECO:0000256" key="2">
    <source>
        <dbReference type="ARBA" id="ARBA00022801"/>
    </source>
</evidence>
<dbReference type="Pfam" id="PF03265">
    <property type="entry name" value="DNase_II"/>
    <property type="match status" value="1"/>
</dbReference>
<dbReference type="AlphaFoldDB" id="A0A443S9I9"/>
<feature type="chain" id="PRO_5019347038" evidence="3">
    <location>
        <begin position="24"/>
        <end position="399"/>
    </location>
</feature>
<evidence type="ECO:0000313" key="4">
    <source>
        <dbReference type="EMBL" id="RWS24134.1"/>
    </source>
</evidence>
<dbReference type="CDD" id="cd09120">
    <property type="entry name" value="PLDc_DNaseII_1"/>
    <property type="match status" value="1"/>
</dbReference>
<feature type="signal peptide" evidence="3">
    <location>
        <begin position="1"/>
        <end position="23"/>
    </location>
</feature>
<organism evidence="4 5">
    <name type="scientific">Leptotrombidium deliense</name>
    <dbReference type="NCBI Taxonomy" id="299467"/>
    <lineage>
        <taxon>Eukaryota</taxon>
        <taxon>Metazoa</taxon>
        <taxon>Ecdysozoa</taxon>
        <taxon>Arthropoda</taxon>
        <taxon>Chelicerata</taxon>
        <taxon>Arachnida</taxon>
        <taxon>Acari</taxon>
        <taxon>Acariformes</taxon>
        <taxon>Trombidiformes</taxon>
        <taxon>Prostigmata</taxon>
        <taxon>Anystina</taxon>
        <taxon>Parasitengona</taxon>
        <taxon>Trombiculoidea</taxon>
        <taxon>Trombiculidae</taxon>
        <taxon>Leptotrombidium</taxon>
    </lineage>
</organism>
<gene>
    <name evidence="4" type="ORF">B4U80_09941</name>
</gene>
<comment type="similarity">
    <text evidence="1">Belongs to the DNase II family.</text>
</comment>
<name>A0A443S9I9_9ACAR</name>
<dbReference type="VEuPathDB" id="VectorBase:LDEU007906"/>
<dbReference type="STRING" id="299467.A0A443S9I9"/>
<dbReference type="OrthoDB" id="10261598at2759"/>
<keyword evidence="5" id="KW-1185">Reference proteome</keyword>
<dbReference type="PANTHER" id="PTHR10858:SF23">
    <property type="entry name" value="DEOXYRIBONUCLEASE II"/>
    <property type="match status" value="1"/>
</dbReference>
<evidence type="ECO:0000313" key="5">
    <source>
        <dbReference type="Proteomes" id="UP000288716"/>
    </source>
</evidence>
<accession>A0A443S9I9</accession>
<dbReference type="PANTHER" id="PTHR10858">
    <property type="entry name" value="DEOXYRIBONUCLEASE II"/>
    <property type="match status" value="1"/>
</dbReference>
<dbReference type="EMBL" id="NCKV01005321">
    <property type="protein sequence ID" value="RWS24134.1"/>
    <property type="molecule type" value="Genomic_DNA"/>
</dbReference>
<protein>
    <submittedName>
        <fullName evidence="4">Plancitoxin-1-like protein</fullName>
    </submittedName>
</protein>
<dbReference type="GO" id="GO:0006309">
    <property type="term" value="P:apoptotic DNA fragmentation"/>
    <property type="evidence" value="ECO:0007669"/>
    <property type="project" value="TreeGrafter"/>
</dbReference>
<evidence type="ECO:0000256" key="1">
    <source>
        <dbReference type="ARBA" id="ARBA00007527"/>
    </source>
</evidence>
<sequence length="399" mass="45615">MHVAGKLLPLFAAVILFIQSTYALKCKNEKNEDVDWYFVYKIPELIDKGEPFSTGYAYVYMTSNDFENGWQLSPVLVDDQESIFAHTLKPLYSNKNNDQFSHVFYSDQPPNGEPTESYGHTKGVLAVDQSTGFWLIHSVPKFVSPVSTGQYGYPSSGRRNGQTALCFSFDTKTETEKIVKQFLHNQPKVYDHSVSSVILSLVPSFKDLLNENWIRNEKSEALIYSTSGHQFISFAKGAKVVEDLYDSFVAPSLESNLFVETWRRGAGTPLKSECDLRYHVKNVDYININGARWHYLEDHSKWAITETSDEKINKAYTCVGDINRMKSQFKRGGGTVCFNDLNIWKIFKASVEGIEPCPKNTSFEYEKQWTNFEHLSDMFFEALLFLGEIIIQIISEVLM</sequence>
<evidence type="ECO:0000256" key="3">
    <source>
        <dbReference type="SAM" id="SignalP"/>
    </source>
</evidence>
<keyword evidence="3" id="KW-0732">Signal</keyword>
<reference evidence="4 5" key="1">
    <citation type="journal article" date="2018" name="Gigascience">
        <title>Genomes of trombidid mites reveal novel predicted allergens and laterally-transferred genes associated with secondary metabolism.</title>
        <authorList>
            <person name="Dong X."/>
            <person name="Chaisiri K."/>
            <person name="Xia D."/>
            <person name="Armstrong S.D."/>
            <person name="Fang Y."/>
            <person name="Donnelly M.J."/>
            <person name="Kadowaki T."/>
            <person name="McGarry J.W."/>
            <person name="Darby A.C."/>
            <person name="Makepeace B.L."/>
        </authorList>
    </citation>
    <scope>NUCLEOTIDE SEQUENCE [LARGE SCALE GENOMIC DNA]</scope>
    <source>
        <strain evidence="4">UoL-UT</strain>
    </source>
</reference>